<dbReference type="RefSeq" id="XP_071914003.1">
    <property type="nucleotide sequence ID" value="XM_072057902.1"/>
</dbReference>
<dbReference type="Proteomes" id="UP001652660">
    <property type="component" value="Chromosome 7c"/>
</dbReference>
<protein>
    <recommendedName>
        <fullName evidence="1">DNA helicase Pif1-like 2B domain-containing protein</fullName>
    </recommendedName>
</protein>
<dbReference type="PANTHER" id="PTHR10492">
    <property type="match status" value="1"/>
</dbReference>
<dbReference type="InterPro" id="IPR049163">
    <property type="entry name" value="Pif1-like_2B_dom"/>
</dbReference>
<gene>
    <name evidence="3" type="primary">LOC140010600</name>
</gene>
<evidence type="ECO:0000259" key="1">
    <source>
        <dbReference type="Pfam" id="PF21530"/>
    </source>
</evidence>
<dbReference type="GeneID" id="140010600"/>
<dbReference type="Pfam" id="PF21530">
    <property type="entry name" value="Pif1_2B_dom"/>
    <property type="match status" value="1"/>
</dbReference>
<evidence type="ECO:0000313" key="3">
    <source>
        <dbReference type="RefSeq" id="XP_071914003.1"/>
    </source>
</evidence>
<accession>A0ABM4V3A0</accession>
<feature type="domain" description="DNA helicase Pif1-like 2B" evidence="1">
    <location>
        <begin position="164"/>
        <end position="209"/>
    </location>
</feature>
<dbReference type="SUPFAM" id="SSF52540">
    <property type="entry name" value="P-loop containing nucleoside triphosphate hydrolases"/>
    <property type="match status" value="1"/>
</dbReference>
<dbReference type="InterPro" id="IPR027417">
    <property type="entry name" value="P-loop_NTPase"/>
</dbReference>
<name>A0ABM4V3A0_COFAR</name>
<keyword evidence="2" id="KW-1185">Reference proteome</keyword>
<evidence type="ECO:0000313" key="2">
    <source>
        <dbReference type="Proteomes" id="UP001652660"/>
    </source>
</evidence>
<dbReference type="PANTHER" id="PTHR10492:SF100">
    <property type="entry name" value="ATP-DEPENDENT DNA HELICASE"/>
    <property type="match status" value="1"/>
</dbReference>
<sequence>MGKTLMTIISSKIPLHPIMDETSMAKTETIEAVHCLLTDIMESYRLATNMRVALNRTFSAFLFRVGADVEPVDEHGQMSLPPHMVISYHNKEESLGRLFGIVFPELNLYSCDPYRMINRCVFCPKNGSVDEINRMMIAKFLKNLHRYRSCDRTVDKRNQTDYEDFLNSFNPKSLPSHELLRKENCPIMLLRNVNPMDGLCNGTRLICRELGELTITEKIFSGPYEGKKSSFQKFLCRLLTAKRMLYVALSRVRNSSAVKALIAPGTSDDIKVDYSNAIANFPFHFCCLKIYRMEHVIPVKDVLPGSEGRTCKVTMQEKQ</sequence>
<proteinExistence type="predicted"/>
<reference evidence="3" key="1">
    <citation type="submission" date="2025-08" db="UniProtKB">
        <authorList>
            <consortium name="RefSeq"/>
        </authorList>
    </citation>
    <scope>IDENTIFICATION</scope>
    <source>
        <tissue evidence="3">Leaves</tissue>
    </source>
</reference>
<organism evidence="2 3">
    <name type="scientific">Coffea arabica</name>
    <name type="common">Arabian coffee</name>
    <dbReference type="NCBI Taxonomy" id="13443"/>
    <lineage>
        <taxon>Eukaryota</taxon>
        <taxon>Viridiplantae</taxon>
        <taxon>Streptophyta</taxon>
        <taxon>Embryophyta</taxon>
        <taxon>Tracheophyta</taxon>
        <taxon>Spermatophyta</taxon>
        <taxon>Magnoliopsida</taxon>
        <taxon>eudicotyledons</taxon>
        <taxon>Gunneridae</taxon>
        <taxon>Pentapetalae</taxon>
        <taxon>asterids</taxon>
        <taxon>lamiids</taxon>
        <taxon>Gentianales</taxon>
        <taxon>Rubiaceae</taxon>
        <taxon>Ixoroideae</taxon>
        <taxon>Gardenieae complex</taxon>
        <taxon>Bertiereae - Coffeeae clade</taxon>
        <taxon>Coffeeae</taxon>
        <taxon>Coffea</taxon>
    </lineage>
</organism>